<name>A0A834TN82_9FABA</name>
<sequence length="443" mass="50950">MDWVGPSSEVAKAYMKEGSSQFPILSDDVAIDIAESCSLGLEKSARAIRSFKKVGPDYKAQGNMDRNYKGVRCGLKASPSRYIIELPSDEEEGGLSAIIPFSRPNIASDMVLSLNRVSLKHDDVDMSPKSFSPGKLPSKIGKKRAKHRLFNVEDDSLVDVPVELEDCFPKDWFRFQARKRSDENSKTEIKGSGGWPAAATQEPIYKPQVVFRMETKRFREKMDELRRRHNFSSTRLFMLIRSKNFIHSSVGSNSIEVPNFLTCVYGPPKERERRLAWDELQAVGRSIRGLWLCVGDFNVILYHLEKWGGMDFIKEKLDQALGNVPLMLSFPKAQAFINDPIGYDHGALVVDLNFCDLKSPKSFKFELSWLDQPDYKDVMREGWYEYEMMIEDFILELIRRLEEWERDLIVWSKKAFTNNRAVIANLSAQLRDCFSEEFTEEMK</sequence>
<keyword evidence="1" id="KW-0808">Transferase</keyword>
<gene>
    <name evidence="1" type="ORF">G2W53_022180</name>
</gene>
<evidence type="ECO:0000313" key="2">
    <source>
        <dbReference type="Proteomes" id="UP000634136"/>
    </source>
</evidence>
<dbReference type="SUPFAM" id="SSF56219">
    <property type="entry name" value="DNase I-like"/>
    <property type="match status" value="1"/>
</dbReference>
<dbReference type="OrthoDB" id="1001388at2759"/>
<reference evidence="1" key="1">
    <citation type="submission" date="2020-09" db="EMBL/GenBank/DDBJ databases">
        <title>Genome-Enabled Discovery of Anthraquinone Biosynthesis in Senna tora.</title>
        <authorList>
            <person name="Kang S.-H."/>
            <person name="Pandey R.P."/>
            <person name="Lee C.-M."/>
            <person name="Sim J.-S."/>
            <person name="Jeong J.-T."/>
            <person name="Choi B.-S."/>
            <person name="Jung M."/>
            <person name="Ginzburg D."/>
            <person name="Zhao K."/>
            <person name="Won S.Y."/>
            <person name="Oh T.-J."/>
            <person name="Yu Y."/>
            <person name="Kim N.-H."/>
            <person name="Lee O.R."/>
            <person name="Lee T.-H."/>
            <person name="Bashyal P."/>
            <person name="Kim T.-S."/>
            <person name="Lee W.-H."/>
            <person name="Kawkins C."/>
            <person name="Kim C.-K."/>
            <person name="Kim J.S."/>
            <person name="Ahn B.O."/>
            <person name="Rhee S.Y."/>
            <person name="Sohng J.K."/>
        </authorList>
    </citation>
    <scope>NUCLEOTIDE SEQUENCE</scope>
    <source>
        <tissue evidence="1">Leaf</tissue>
    </source>
</reference>
<dbReference type="GO" id="GO:0003964">
    <property type="term" value="F:RNA-directed DNA polymerase activity"/>
    <property type="evidence" value="ECO:0007669"/>
    <property type="project" value="UniProtKB-KW"/>
</dbReference>
<dbReference type="AlphaFoldDB" id="A0A834TN82"/>
<keyword evidence="1" id="KW-0695">RNA-directed DNA polymerase</keyword>
<dbReference type="Proteomes" id="UP000634136">
    <property type="component" value="Unassembled WGS sequence"/>
</dbReference>
<dbReference type="InterPro" id="IPR036691">
    <property type="entry name" value="Endo/exonu/phosph_ase_sf"/>
</dbReference>
<comment type="caution">
    <text evidence="1">The sequence shown here is derived from an EMBL/GenBank/DDBJ whole genome shotgun (WGS) entry which is preliminary data.</text>
</comment>
<dbReference type="EMBL" id="JAAIUW010000007">
    <property type="protein sequence ID" value="KAF7824036.1"/>
    <property type="molecule type" value="Genomic_DNA"/>
</dbReference>
<proteinExistence type="predicted"/>
<keyword evidence="1" id="KW-0548">Nucleotidyltransferase</keyword>
<accession>A0A834TN82</accession>
<protein>
    <submittedName>
        <fullName evidence="1">Reverse transcriptase</fullName>
    </submittedName>
</protein>
<keyword evidence="2" id="KW-1185">Reference proteome</keyword>
<organism evidence="1 2">
    <name type="scientific">Senna tora</name>
    <dbReference type="NCBI Taxonomy" id="362788"/>
    <lineage>
        <taxon>Eukaryota</taxon>
        <taxon>Viridiplantae</taxon>
        <taxon>Streptophyta</taxon>
        <taxon>Embryophyta</taxon>
        <taxon>Tracheophyta</taxon>
        <taxon>Spermatophyta</taxon>
        <taxon>Magnoliopsida</taxon>
        <taxon>eudicotyledons</taxon>
        <taxon>Gunneridae</taxon>
        <taxon>Pentapetalae</taxon>
        <taxon>rosids</taxon>
        <taxon>fabids</taxon>
        <taxon>Fabales</taxon>
        <taxon>Fabaceae</taxon>
        <taxon>Caesalpinioideae</taxon>
        <taxon>Cassia clade</taxon>
        <taxon>Senna</taxon>
    </lineage>
</organism>
<evidence type="ECO:0000313" key="1">
    <source>
        <dbReference type="EMBL" id="KAF7824036.1"/>
    </source>
</evidence>